<reference evidence="2 3" key="1">
    <citation type="journal article" date="2014" name="BMC Genomics">
        <title>Comparison of environmental and isolate Sulfobacillus genomes reveals diverse carbon, sulfur, nitrogen, and hydrogen metabolisms.</title>
        <authorList>
            <person name="Justice N.B."/>
            <person name="Norman A."/>
            <person name="Brown C.T."/>
            <person name="Singh A."/>
            <person name="Thomas B.C."/>
            <person name="Banfield J.F."/>
        </authorList>
    </citation>
    <scope>NUCLEOTIDE SEQUENCE [LARGE SCALE GENOMIC DNA]</scope>
    <source>
        <strain evidence="2">AMDSBA3</strain>
    </source>
</reference>
<name>A0A2T2WNU0_9FIRM</name>
<comment type="caution">
    <text evidence="2">The sequence shown here is derived from an EMBL/GenBank/DDBJ whole genome shotgun (WGS) entry which is preliminary data.</text>
</comment>
<evidence type="ECO:0000313" key="2">
    <source>
        <dbReference type="EMBL" id="PSR23897.1"/>
    </source>
</evidence>
<evidence type="ECO:0000256" key="1">
    <source>
        <dbReference type="SAM" id="MobiDB-lite"/>
    </source>
</evidence>
<feature type="region of interest" description="Disordered" evidence="1">
    <location>
        <begin position="122"/>
        <end position="156"/>
    </location>
</feature>
<dbReference type="AlphaFoldDB" id="A0A2T2WNU0"/>
<gene>
    <name evidence="2" type="ORF">C7B45_01025</name>
</gene>
<dbReference type="Proteomes" id="UP000241848">
    <property type="component" value="Unassembled WGS sequence"/>
</dbReference>
<organism evidence="2 3">
    <name type="scientific">Sulfobacillus acidophilus</name>
    <dbReference type="NCBI Taxonomy" id="53633"/>
    <lineage>
        <taxon>Bacteria</taxon>
        <taxon>Bacillati</taxon>
        <taxon>Bacillota</taxon>
        <taxon>Clostridia</taxon>
        <taxon>Eubacteriales</taxon>
        <taxon>Clostridiales Family XVII. Incertae Sedis</taxon>
        <taxon>Sulfobacillus</taxon>
    </lineage>
</organism>
<evidence type="ECO:0000313" key="3">
    <source>
        <dbReference type="Proteomes" id="UP000241848"/>
    </source>
</evidence>
<feature type="compositionally biased region" description="Basic residues" evidence="1">
    <location>
        <begin position="123"/>
        <end position="141"/>
    </location>
</feature>
<protein>
    <submittedName>
        <fullName evidence="2">Uncharacterized protein</fullName>
    </submittedName>
</protein>
<dbReference type="EMBL" id="PXYV01000002">
    <property type="protein sequence ID" value="PSR23897.1"/>
    <property type="molecule type" value="Genomic_DNA"/>
</dbReference>
<sequence length="156" mass="17749">MRSHGRVQIAQGRLIDGSTKITLDTRGFDYYVFVEQDMAHVEELRCVCEPYEKDGVNIRIVPGEANDLLLSQVTGYPWNVQGLAFLDPYGIDRNFLYQRFPEGPTRLRTRLRQDQGVLVAHSKERRKANHRHATLVRKQRERRAGGGNAKSGSPTG</sequence>
<accession>A0A2T2WNU0</accession>
<feature type="compositionally biased region" description="Gly residues" evidence="1">
    <location>
        <begin position="145"/>
        <end position="156"/>
    </location>
</feature>
<proteinExistence type="predicted"/>